<dbReference type="InterPro" id="IPR036770">
    <property type="entry name" value="Ankyrin_rpt-contain_sf"/>
</dbReference>
<comment type="caution">
    <text evidence="2">The sequence shown here is derived from an EMBL/GenBank/DDBJ whole genome shotgun (WGS) entry which is preliminary data.</text>
</comment>
<dbReference type="Gene3D" id="1.25.40.20">
    <property type="entry name" value="Ankyrin repeat-containing domain"/>
    <property type="match status" value="1"/>
</dbReference>
<protein>
    <recommendedName>
        <fullName evidence="4">Ankyrin repeat domain-containing protein</fullName>
    </recommendedName>
</protein>
<evidence type="ECO:0000313" key="2">
    <source>
        <dbReference type="EMBL" id="MDT0593543.1"/>
    </source>
</evidence>
<feature type="chain" id="PRO_5047140286" description="Ankyrin repeat domain-containing protein" evidence="1">
    <location>
        <begin position="22"/>
        <end position="315"/>
    </location>
</feature>
<dbReference type="SUPFAM" id="SSF50022">
    <property type="entry name" value="ISP domain"/>
    <property type="match status" value="1"/>
</dbReference>
<keyword evidence="3" id="KW-1185">Reference proteome</keyword>
<sequence length="315" mass="34714">MKLYKLVFFLAGCVILPPVLIADNYPQDYIDTQLEAVRKPVKVNLKNIKPGQLVSVQYVNMPVWIYRRTANDLAYLAKIDKSLLADPENKNLRSSIEAAYGSSASYVWARLLLSELPAIEKSKHLSKNNEYFVVGGWSPHSGCALTYLPQKSRSNIGVAFHDTCSGAFFDVAGMVVKAELTGNAIGTSASFNLYIPPHEFKNKTTLLVGLRSSIVLPEIHISNERRYMGKSPTEKLITAAKYNDIEMVRMALNEGANANFFAIRKGGPFDAAIIGGSTEIIELLIANGAKPSPNSFNVAGFVDRPEVIELINRMK</sequence>
<dbReference type="EMBL" id="JAVRHX010000001">
    <property type="protein sequence ID" value="MDT0593543.1"/>
    <property type="molecule type" value="Genomic_DNA"/>
</dbReference>
<accession>A0ABU2ZNC6</accession>
<evidence type="ECO:0000256" key="1">
    <source>
        <dbReference type="SAM" id="SignalP"/>
    </source>
</evidence>
<evidence type="ECO:0000313" key="3">
    <source>
        <dbReference type="Proteomes" id="UP001253545"/>
    </source>
</evidence>
<reference evidence="2 3" key="1">
    <citation type="submission" date="2023-09" db="EMBL/GenBank/DDBJ databases">
        <authorList>
            <person name="Rey-Velasco X."/>
        </authorList>
    </citation>
    <scope>NUCLEOTIDE SEQUENCE [LARGE SCALE GENOMIC DNA]</scope>
    <source>
        <strain evidence="2 3">P117</strain>
    </source>
</reference>
<organism evidence="2 3">
    <name type="scientific">Glaciecola petra</name>
    <dbReference type="NCBI Taxonomy" id="3075602"/>
    <lineage>
        <taxon>Bacteria</taxon>
        <taxon>Pseudomonadati</taxon>
        <taxon>Pseudomonadota</taxon>
        <taxon>Gammaproteobacteria</taxon>
        <taxon>Alteromonadales</taxon>
        <taxon>Alteromonadaceae</taxon>
        <taxon>Glaciecola</taxon>
    </lineage>
</organism>
<dbReference type="SUPFAM" id="SSF48403">
    <property type="entry name" value="Ankyrin repeat"/>
    <property type="match status" value="1"/>
</dbReference>
<dbReference type="RefSeq" id="WP_311367052.1">
    <property type="nucleotide sequence ID" value="NZ_JAVRHX010000001.1"/>
</dbReference>
<evidence type="ECO:0008006" key="4">
    <source>
        <dbReference type="Google" id="ProtNLM"/>
    </source>
</evidence>
<dbReference type="Proteomes" id="UP001253545">
    <property type="component" value="Unassembled WGS sequence"/>
</dbReference>
<keyword evidence="1" id="KW-0732">Signal</keyword>
<proteinExistence type="predicted"/>
<dbReference type="PANTHER" id="PTHR10134">
    <property type="entry name" value="CYTOCHROME B-C1 COMPLEX SUBUNIT RIESKE, MITOCHONDRIAL"/>
    <property type="match status" value="1"/>
</dbReference>
<dbReference type="InterPro" id="IPR014349">
    <property type="entry name" value="Rieske_Fe-S_prot"/>
</dbReference>
<feature type="signal peptide" evidence="1">
    <location>
        <begin position="1"/>
        <end position="21"/>
    </location>
</feature>
<name>A0ABU2ZNC6_9ALTE</name>
<dbReference type="Gene3D" id="2.102.10.10">
    <property type="entry name" value="Rieske [2Fe-2S] iron-sulphur domain"/>
    <property type="match status" value="1"/>
</dbReference>
<dbReference type="InterPro" id="IPR036922">
    <property type="entry name" value="Rieske_2Fe-2S_sf"/>
</dbReference>
<gene>
    <name evidence="2" type="ORF">RM552_01640</name>
</gene>